<sequence length="387" mass="40955">MALLSIGSAQADTARTAEAGPASEPTRPLAYVALRNAAAVLALDIDSGETVARIPVGPLPLGTTASRDGTRVAVVTRERTAVELIDTRTQTVIGQWLFRDLLRTAYEAKLSTAGLSDPTEGQIVSVLSRYTIGSVILSGRGDTLFVIGREGTILRFDVDSGKADMFGFQLGISPEFQALFGPSLHIFDAVGRLSADDRRLFVPDANRNGMMILDAEKLEVIGELPGLIYGNFDLARDDSLLAMLAFHFDVADLSAFTVRRVGRADYNPTHGGFAGATSSAHWPVALSPDAHILYAPRNDALGRGSATKPTMVVALDTRSGKRLAMRHIGDQPTDGLAVSPDGRRVVVVAPASNAVHVLDAQSLAPIRVIEVGPTPQAGVHFVVSAGK</sequence>
<dbReference type="RefSeq" id="WP_277833080.1">
    <property type="nucleotide sequence ID" value="NZ_JARQZE010000006.1"/>
</dbReference>
<dbReference type="PANTHER" id="PTHR47197">
    <property type="entry name" value="PROTEIN NIRF"/>
    <property type="match status" value="1"/>
</dbReference>
<dbReference type="EMBL" id="JBHTMC010000034">
    <property type="protein sequence ID" value="MFD1265514.1"/>
    <property type="molecule type" value="Genomic_DNA"/>
</dbReference>
<dbReference type="SUPFAM" id="SSF50969">
    <property type="entry name" value="YVTN repeat-like/Quinoprotein amine dehydrogenase"/>
    <property type="match status" value="1"/>
</dbReference>
<gene>
    <name evidence="1" type="ORF">ACFQ4M_18220</name>
</gene>
<reference evidence="2" key="1">
    <citation type="journal article" date="2019" name="Int. J. Syst. Evol. Microbiol.">
        <title>The Global Catalogue of Microorganisms (GCM) 10K type strain sequencing project: providing services to taxonomists for standard genome sequencing and annotation.</title>
        <authorList>
            <consortium name="The Broad Institute Genomics Platform"/>
            <consortium name="The Broad Institute Genome Sequencing Center for Infectious Disease"/>
            <person name="Wu L."/>
            <person name="Ma J."/>
        </authorList>
    </citation>
    <scope>NUCLEOTIDE SEQUENCE [LARGE SCALE GENOMIC DNA]</scope>
    <source>
        <strain evidence="2">CCUG 48884</strain>
    </source>
</reference>
<evidence type="ECO:0000313" key="1">
    <source>
        <dbReference type="EMBL" id="MFD1265514.1"/>
    </source>
</evidence>
<name>A0ABW3WI81_9RHOO</name>
<dbReference type="InterPro" id="IPR011044">
    <property type="entry name" value="Quino_amine_DH_bsu"/>
</dbReference>
<dbReference type="Proteomes" id="UP001597158">
    <property type="component" value="Unassembled WGS sequence"/>
</dbReference>
<accession>A0ABW3WI81</accession>
<dbReference type="InterPro" id="IPR051200">
    <property type="entry name" value="Host-pathogen_enzymatic-act"/>
</dbReference>
<comment type="caution">
    <text evidence="1">The sequence shown here is derived from an EMBL/GenBank/DDBJ whole genome shotgun (WGS) entry which is preliminary data.</text>
</comment>
<dbReference type="PANTHER" id="PTHR47197:SF3">
    <property type="entry name" value="DIHYDRO-HEME D1 DEHYDROGENASE"/>
    <property type="match status" value="1"/>
</dbReference>
<organism evidence="1 2">
    <name type="scientific">Thauera mechernichensis</name>
    <dbReference type="NCBI Taxonomy" id="82788"/>
    <lineage>
        <taxon>Bacteria</taxon>
        <taxon>Pseudomonadati</taxon>
        <taxon>Pseudomonadota</taxon>
        <taxon>Betaproteobacteria</taxon>
        <taxon>Rhodocyclales</taxon>
        <taxon>Zoogloeaceae</taxon>
        <taxon>Thauera</taxon>
    </lineage>
</organism>
<dbReference type="InterPro" id="IPR015943">
    <property type="entry name" value="WD40/YVTN_repeat-like_dom_sf"/>
</dbReference>
<evidence type="ECO:0000313" key="2">
    <source>
        <dbReference type="Proteomes" id="UP001597158"/>
    </source>
</evidence>
<protein>
    <submittedName>
        <fullName evidence="1">Surface layer protein</fullName>
    </submittedName>
</protein>
<dbReference type="Gene3D" id="2.130.10.10">
    <property type="entry name" value="YVTN repeat-like/Quinoprotein amine dehydrogenase"/>
    <property type="match status" value="2"/>
</dbReference>
<keyword evidence="2" id="KW-1185">Reference proteome</keyword>
<proteinExistence type="predicted"/>